<comment type="caution">
    <text evidence="1">The sequence shown here is derived from an EMBL/GenBank/DDBJ whole genome shotgun (WGS) entry which is preliminary data.</text>
</comment>
<evidence type="ECO:0000313" key="2">
    <source>
        <dbReference type="Proteomes" id="UP000614410"/>
    </source>
</evidence>
<dbReference type="Proteomes" id="UP000614410">
    <property type="component" value="Unassembled WGS sequence"/>
</dbReference>
<evidence type="ECO:0000313" key="1">
    <source>
        <dbReference type="EMBL" id="MBJ7609586.1"/>
    </source>
</evidence>
<accession>A0A934KIU4</accession>
<name>A0A934KIU4_9BACT</name>
<sequence length="64" mass="6899">MPRRQRTRGVKVCAHCGAGYDAFKAMEVRGRYCSPGCLEAARAAHRLHDTLLAAGGDQLIVASQ</sequence>
<dbReference type="AlphaFoldDB" id="A0A934KIU4"/>
<protein>
    <submittedName>
        <fullName evidence="1">Uncharacterized protein</fullName>
    </submittedName>
</protein>
<organism evidence="1 2">
    <name type="scientific">Candidatus Amunia macphersoniae</name>
    <dbReference type="NCBI Taxonomy" id="3127014"/>
    <lineage>
        <taxon>Bacteria</taxon>
        <taxon>Bacillati</taxon>
        <taxon>Candidatus Dormiibacterota</taxon>
        <taxon>Candidatus Dormibacteria</taxon>
        <taxon>Candidatus Aeolococcales</taxon>
        <taxon>Candidatus Aeolococcaceae</taxon>
        <taxon>Candidatus Amunia</taxon>
    </lineage>
</organism>
<gene>
    <name evidence="1" type="ORF">JF887_09200</name>
</gene>
<reference evidence="1 2" key="1">
    <citation type="submission" date="2020-10" db="EMBL/GenBank/DDBJ databases">
        <title>Ca. Dormibacterota MAGs.</title>
        <authorList>
            <person name="Montgomery K."/>
        </authorList>
    </citation>
    <scope>NUCLEOTIDE SEQUENCE [LARGE SCALE GENOMIC DNA]</scope>
    <source>
        <strain evidence="1">Mitchell_Peninsula_5</strain>
    </source>
</reference>
<proteinExistence type="predicted"/>
<dbReference type="EMBL" id="JAEKNN010000047">
    <property type="protein sequence ID" value="MBJ7609586.1"/>
    <property type="molecule type" value="Genomic_DNA"/>
</dbReference>